<comment type="caution">
    <text evidence="1">The sequence shown here is derived from an EMBL/GenBank/DDBJ whole genome shotgun (WGS) entry which is preliminary data.</text>
</comment>
<dbReference type="InterPro" id="IPR014917">
    <property type="entry name" value="DUF1800"/>
</dbReference>
<dbReference type="AlphaFoldDB" id="A0A5M6CSP4"/>
<keyword evidence="2" id="KW-1185">Reference proteome</keyword>
<organism evidence="1 2">
    <name type="scientific">Roseiconus nitratireducens</name>
    <dbReference type="NCBI Taxonomy" id="2605748"/>
    <lineage>
        <taxon>Bacteria</taxon>
        <taxon>Pseudomonadati</taxon>
        <taxon>Planctomycetota</taxon>
        <taxon>Planctomycetia</taxon>
        <taxon>Pirellulales</taxon>
        <taxon>Pirellulaceae</taxon>
        <taxon>Roseiconus</taxon>
    </lineage>
</organism>
<name>A0A5M6CSP4_9BACT</name>
<dbReference type="Pfam" id="PF08811">
    <property type="entry name" value="DUF1800"/>
    <property type="match status" value="1"/>
</dbReference>
<proteinExistence type="predicted"/>
<dbReference type="RefSeq" id="WP_150079940.1">
    <property type="nucleotide sequence ID" value="NZ_VWOX01000036.1"/>
</dbReference>
<dbReference type="Proteomes" id="UP000324479">
    <property type="component" value="Unassembled WGS sequence"/>
</dbReference>
<protein>
    <submittedName>
        <fullName evidence="1">DUF1800 domain-containing protein</fullName>
    </submittedName>
</protein>
<sequence length="398" mass="44481">MTTDYWKPHEPNGAPAWNRSQVLHVYHRLGFSCTPAELSRSTEMGFAATIQGFLKPESAEVDAIEASLIRQAIDRNDVCVLEAGWIRRMWHCSNPLVEQQTLMWHNHFATSFLKVRDCDAMWSQNQLFRRLGRGHFADLLKAVLRDRAMLIWLDGDSNRAAHPNENLARELMELFTIGEGHYDEHDVQEAARALTGWRVDDSGVHFESAEHDGGIKTILGKTAAHNVDTLADVLIAHPATAERIAWRLCDHFLGTPVPQVGIDQLAGFLRKSDLHIDKAMEKLVLSERFHSREEMNQRFRSPVSIVVGGIRELGLHEETAGRPAVQPQLAASWMASMGQRLFHPPGVAGWQGGTAWLGSQSMIRRAAFAQALSQGQLSTHPYRTPEALQLASASAQLD</sequence>
<dbReference type="EMBL" id="VWOX01000036">
    <property type="protein sequence ID" value="KAA5537966.1"/>
    <property type="molecule type" value="Genomic_DNA"/>
</dbReference>
<accession>A0A5M6CSP4</accession>
<evidence type="ECO:0000313" key="1">
    <source>
        <dbReference type="EMBL" id="KAA5537966.1"/>
    </source>
</evidence>
<reference evidence="1 2" key="1">
    <citation type="submission" date="2019-08" db="EMBL/GenBank/DDBJ databases">
        <authorList>
            <person name="Dhanesh K."/>
            <person name="Kumar G."/>
            <person name="Sasikala C."/>
            <person name="Venkata Ramana C."/>
        </authorList>
    </citation>
    <scope>NUCLEOTIDE SEQUENCE [LARGE SCALE GENOMIC DNA]</scope>
    <source>
        <strain evidence="1 2">JC645</strain>
    </source>
</reference>
<gene>
    <name evidence="1" type="ORF">FYK55_28055</name>
</gene>
<evidence type="ECO:0000313" key="2">
    <source>
        <dbReference type="Proteomes" id="UP000324479"/>
    </source>
</evidence>